<keyword evidence="5" id="KW-1185">Reference proteome</keyword>
<feature type="region of interest" description="Disordered" evidence="1">
    <location>
        <begin position="187"/>
        <end position="207"/>
    </location>
</feature>
<dbReference type="InterPro" id="IPR003343">
    <property type="entry name" value="Big_2"/>
</dbReference>
<evidence type="ECO:0000259" key="3">
    <source>
        <dbReference type="Pfam" id="PF02368"/>
    </source>
</evidence>
<feature type="signal peptide" evidence="2">
    <location>
        <begin position="1"/>
        <end position="23"/>
    </location>
</feature>
<feature type="chain" id="PRO_5019218424" description="BIG2 domain-containing protein" evidence="2">
    <location>
        <begin position="24"/>
        <end position="253"/>
    </location>
</feature>
<evidence type="ECO:0000313" key="5">
    <source>
        <dbReference type="Proteomes" id="UP000284621"/>
    </source>
</evidence>
<organism evidence="4 5">
    <name type="scientific">Anaerobutyricum hallii</name>
    <dbReference type="NCBI Taxonomy" id="39488"/>
    <lineage>
        <taxon>Bacteria</taxon>
        <taxon>Bacillati</taxon>
        <taxon>Bacillota</taxon>
        <taxon>Clostridia</taxon>
        <taxon>Lachnospirales</taxon>
        <taxon>Lachnospiraceae</taxon>
        <taxon>Anaerobutyricum</taxon>
    </lineage>
</organism>
<dbReference type="Proteomes" id="UP000284621">
    <property type="component" value="Unassembled WGS sequence"/>
</dbReference>
<dbReference type="SUPFAM" id="SSF49373">
    <property type="entry name" value="Invasin/intimin cell-adhesion fragments"/>
    <property type="match status" value="1"/>
</dbReference>
<accession>A0A414B4K1</accession>
<proteinExistence type="predicted"/>
<evidence type="ECO:0000313" key="4">
    <source>
        <dbReference type="EMBL" id="RHC63555.1"/>
    </source>
</evidence>
<dbReference type="RefSeq" id="WP_118381248.1">
    <property type="nucleotide sequence ID" value="NZ_CABJFJ010000010.1"/>
</dbReference>
<feature type="domain" description="BIG2" evidence="3">
    <location>
        <begin position="110"/>
        <end position="180"/>
    </location>
</feature>
<comment type="caution">
    <text evidence="4">The sequence shown here is derived from an EMBL/GenBank/DDBJ whole genome shotgun (WGS) entry which is preliminary data.</text>
</comment>
<dbReference type="Pfam" id="PF02368">
    <property type="entry name" value="Big_2"/>
    <property type="match status" value="1"/>
</dbReference>
<dbReference type="AlphaFoldDB" id="A0A414B4K1"/>
<evidence type="ECO:0000256" key="1">
    <source>
        <dbReference type="SAM" id="MobiDB-lite"/>
    </source>
</evidence>
<name>A0A414B4K1_9FIRM</name>
<keyword evidence="2" id="KW-0732">Signal</keyword>
<protein>
    <recommendedName>
        <fullName evidence="3">BIG2 domain-containing protein</fullName>
    </recommendedName>
</protein>
<sequence length="253" mass="27952">MKKRILSLLLVIFMIVPAPAVFASETCTHDWSDWTEVSSPDCGHSGVTSRYCYNCDEEQRLTIPATGKHDWSDWWIVKKSTVFKTGTKKRECWICDKTQTVSIPKLKPFVKLNKKTISLTAGKSYRLKASYAKGDSVKKCKSSNKKVATVSKKEVISARQAGKVRITIYTKSGKKATCKVTVTAKKKATKKSSSNKRGSGSGSSKTNGSTVYWTPGGAVYHRTPNCPTLSRSRTIYHGSISSCPKNRGCKVCF</sequence>
<feature type="compositionally biased region" description="Low complexity" evidence="1">
    <location>
        <begin position="195"/>
        <end position="207"/>
    </location>
</feature>
<dbReference type="InterPro" id="IPR008964">
    <property type="entry name" value="Invasin/intimin_cell_adhesion"/>
</dbReference>
<gene>
    <name evidence="4" type="ORF">DW833_09150</name>
</gene>
<reference evidence="4 5" key="1">
    <citation type="submission" date="2018-08" db="EMBL/GenBank/DDBJ databases">
        <title>A genome reference for cultivated species of the human gut microbiota.</title>
        <authorList>
            <person name="Zou Y."/>
            <person name="Xue W."/>
            <person name="Luo G."/>
        </authorList>
    </citation>
    <scope>NUCLEOTIDE SEQUENCE [LARGE SCALE GENOMIC DNA]</scope>
    <source>
        <strain evidence="4 5">AM34-3LB</strain>
    </source>
</reference>
<dbReference type="Gene3D" id="2.60.40.1080">
    <property type="match status" value="1"/>
</dbReference>
<dbReference type="EMBL" id="QSID01000010">
    <property type="protein sequence ID" value="RHC63555.1"/>
    <property type="molecule type" value="Genomic_DNA"/>
</dbReference>
<evidence type="ECO:0000256" key="2">
    <source>
        <dbReference type="SAM" id="SignalP"/>
    </source>
</evidence>